<feature type="region of interest" description="Disordered" evidence="6">
    <location>
        <begin position="1"/>
        <end position="57"/>
    </location>
</feature>
<evidence type="ECO:0000313" key="8">
    <source>
        <dbReference type="EMBL" id="OCC15065.1"/>
    </source>
</evidence>
<dbReference type="Pfam" id="PF00828">
    <property type="entry name" value="Ribosomal_L27A"/>
    <property type="match status" value="1"/>
</dbReference>
<name>A0A1B9F5H6_9BACT</name>
<comment type="caution">
    <text evidence="8">The sequence shown here is derived from an EMBL/GenBank/DDBJ whole genome shotgun (WGS) entry which is preliminary data.</text>
</comment>
<sequence length="147" mass="15905">MLTLSNLTPFSGSRKNRKRVGRGPGSGHGKTACRGQKGQKSRSGASIPAGFQGGQMPLYRQLPKRGFKNPFKKEYGVLNVGAIDQLEVDTIDLQVAQKMGLVKKRHNLFKILGEGEINRPVKVVAHAVSESARKKIEAAGGQIEILS</sequence>
<evidence type="ECO:0000259" key="7">
    <source>
        <dbReference type="Pfam" id="PF00828"/>
    </source>
</evidence>
<organism evidence="8 9">
    <name type="scientific">Dissulfuribacter thermophilus</name>
    <dbReference type="NCBI Taxonomy" id="1156395"/>
    <lineage>
        <taxon>Bacteria</taxon>
        <taxon>Pseudomonadati</taxon>
        <taxon>Thermodesulfobacteriota</taxon>
        <taxon>Dissulfuribacteria</taxon>
        <taxon>Dissulfuribacterales</taxon>
        <taxon>Dissulfuribacteraceae</taxon>
        <taxon>Dissulfuribacter</taxon>
    </lineage>
</organism>
<dbReference type="InterPro" id="IPR021131">
    <property type="entry name" value="Ribosomal_uL15/eL18"/>
</dbReference>
<protein>
    <recommendedName>
        <fullName evidence="4">Large ribosomal subunit protein uL15</fullName>
    </recommendedName>
</protein>
<comment type="subunit">
    <text evidence="4">Part of the 50S ribosomal subunit.</text>
</comment>
<dbReference type="PROSITE" id="PS00475">
    <property type="entry name" value="RIBOSOMAL_L15"/>
    <property type="match status" value="1"/>
</dbReference>
<dbReference type="STRING" id="1156395.DBT_1551"/>
<dbReference type="HAMAP" id="MF_01341">
    <property type="entry name" value="Ribosomal_uL15"/>
    <property type="match status" value="1"/>
</dbReference>
<evidence type="ECO:0000256" key="6">
    <source>
        <dbReference type="SAM" id="MobiDB-lite"/>
    </source>
</evidence>
<dbReference type="PATRIC" id="fig|1156395.6.peg.1566"/>
<accession>A0A1B9F5H6</accession>
<dbReference type="GO" id="GO:0003735">
    <property type="term" value="F:structural constituent of ribosome"/>
    <property type="evidence" value="ECO:0007669"/>
    <property type="project" value="InterPro"/>
</dbReference>
<gene>
    <name evidence="4" type="primary">rplO</name>
    <name evidence="8" type="ORF">DBT_1551</name>
</gene>
<dbReference type="PANTHER" id="PTHR12934">
    <property type="entry name" value="50S RIBOSOMAL PROTEIN L15"/>
    <property type="match status" value="1"/>
</dbReference>
<dbReference type="InterPro" id="IPR001196">
    <property type="entry name" value="Ribosomal_uL15_CS"/>
</dbReference>
<dbReference type="Proteomes" id="UP000093080">
    <property type="component" value="Unassembled WGS sequence"/>
</dbReference>
<dbReference type="AlphaFoldDB" id="A0A1B9F5H6"/>
<dbReference type="InterPro" id="IPR030878">
    <property type="entry name" value="Ribosomal_uL15"/>
</dbReference>
<keyword evidence="4" id="KW-0699">rRNA-binding</keyword>
<comment type="function">
    <text evidence="4">Binds to the 23S rRNA.</text>
</comment>
<keyword evidence="2 4" id="KW-0689">Ribosomal protein</keyword>
<feature type="compositionally biased region" description="Polar residues" evidence="6">
    <location>
        <begin position="1"/>
        <end position="13"/>
    </location>
</feature>
<dbReference type="InterPro" id="IPR036227">
    <property type="entry name" value="Ribosomal_uL15/eL18_sf"/>
</dbReference>
<dbReference type="NCBIfam" id="TIGR01071">
    <property type="entry name" value="rplO_bact"/>
    <property type="match status" value="1"/>
</dbReference>
<dbReference type="GO" id="GO:0022625">
    <property type="term" value="C:cytosolic large ribosomal subunit"/>
    <property type="evidence" value="ECO:0007669"/>
    <property type="project" value="TreeGrafter"/>
</dbReference>
<dbReference type="SUPFAM" id="SSF52080">
    <property type="entry name" value="Ribosomal proteins L15p and L18e"/>
    <property type="match status" value="1"/>
</dbReference>
<proteinExistence type="inferred from homology"/>
<keyword evidence="3 4" id="KW-0687">Ribonucleoprotein</keyword>
<comment type="similarity">
    <text evidence="1 4 5">Belongs to the universal ribosomal protein uL15 family.</text>
</comment>
<evidence type="ECO:0000256" key="1">
    <source>
        <dbReference type="ARBA" id="ARBA00007320"/>
    </source>
</evidence>
<feature type="domain" description="Large ribosomal subunit protein uL15/eL18" evidence="7">
    <location>
        <begin position="81"/>
        <end position="144"/>
    </location>
</feature>
<evidence type="ECO:0000256" key="3">
    <source>
        <dbReference type="ARBA" id="ARBA00023274"/>
    </source>
</evidence>
<dbReference type="EMBL" id="MAGO01000007">
    <property type="protein sequence ID" value="OCC15065.1"/>
    <property type="molecule type" value="Genomic_DNA"/>
</dbReference>
<keyword evidence="9" id="KW-1185">Reference proteome</keyword>
<evidence type="ECO:0000256" key="4">
    <source>
        <dbReference type="HAMAP-Rule" id="MF_01341"/>
    </source>
</evidence>
<dbReference type="Gene3D" id="3.100.10.10">
    <property type="match status" value="1"/>
</dbReference>
<dbReference type="InterPro" id="IPR005749">
    <property type="entry name" value="Ribosomal_uL15_bac-type"/>
</dbReference>
<dbReference type="GO" id="GO:0006412">
    <property type="term" value="P:translation"/>
    <property type="evidence" value="ECO:0007669"/>
    <property type="project" value="UniProtKB-UniRule"/>
</dbReference>
<dbReference type="PANTHER" id="PTHR12934:SF11">
    <property type="entry name" value="LARGE RIBOSOMAL SUBUNIT PROTEIN UL15M"/>
    <property type="match status" value="1"/>
</dbReference>
<evidence type="ECO:0000256" key="5">
    <source>
        <dbReference type="RuleBase" id="RU003888"/>
    </source>
</evidence>
<reference evidence="8 9" key="1">
    <citation type="submission" date="2016-06" db="EMBL/GenBank/DDBJ databases">
        <title>Respiratory ammonification of nitrate coupled to the oxidation of elemental sulfur in deep-sea autotrophic thermophilic bacteria.</title>
        <authorList>
            <person name="Slobodkina G.B."/>
            <person name="Mardanov A.V."/>
            <person name="Ravin N.V."/>
            <person name="Frolova A.A."/>
            <person name="Viryasiv M.B."/>
            <person name="Chernyh N.A."/>
            <person name="Bonch-Osmolovskaya E.A."/>
            <person name="Slobodkin A.I."/>
        </authorList>
    </citation>
    <scope>NUCLEOTIDE SEQUENCE [LARGE SCALE GENOMIC DNA]</scope>
    <source>
        <strain evidence="8 9">S69</strain>
    </source>
</reference>
<evidence type="ECO:0000256" key="2">
    <source>
        <dbReference type="ARBA" id="ARBA00022980"/>
    </source>
</evidence>
<dbReference type="GO" id="GO:0019843">
    <property type="term" value="F:rRNA binding"/>
    <property type="evidence" value="ECO:0007669"/>
    <property type="project" value="UniProtKB-UniRule"/>
</dbReference>
<keyword evidence="4" id="KW-0694">RNA-binding</keyword>
<evidence type="ECO:0000313" key="9">
    <source>
        <dbReference type="Proteomes" id="UP000093080"/>
    </source>
</evidence>